<evidence type="ECO:0000256" key="2">
    <source>
        <dbReference type="ARBA" id="ARBA00022472"/>
    </source>
</evidence>
<reference evidence="5" key="2">
    <citation type="submission" date="2020-08" db="EMBL/GenBank/DDBJ databases">
        <title>Plant Genome Project.</title>
        <authorList>
            <person name="Zhang R.-G."/>
        </authorList>
    </citation>
    <scope>NUCLEOTIDE SEQUENCE</scope>
    <source>
        <strain evidence="5">Huo1</strain>
        <tissue evidence="5">Leaf</tissue>
    </source>
</reference>
<keyword evidence="2" id="KW-0805">Transcription regulation</keyword>
<keyword evidence="3" id="KW-0809">Transit peptide</keyword>
<feature type="region of interest" description="Disordered" evidence="4">
    <location>
        <begin position="364"/>
        <end position="390"/>
    </location>
</feature>
<comment type="similarity">
    <text evidence="1">Belongs to the mTERF family.</text>
</comment>
<dbReference type="InterPro" id="IPR038538">
    <property type="entry name" value="MTERF_sf"/>
</dbReference>
<sequence length="495" mass="55281">MIAIPRKFISCLFIKPNSSSCNSNVLSINLFSTWKLKRLIPVPEICDVLVNKHQFSPELASFASSRLRNFRDPQRADLVLSFLKENSFTTTQLQKLVISNPQVLGFTIGCLKSRLKVFHELGLSSEEIANMISSNKSIINSSMANKIIPNIWMLQGLLGSNDDVARLVKRCPQAFLADLEKTLMPNMKSIEKAIEIGVPLTSIAFVYAVEVFNYTSEGMWEVKLQTLRDLGFSDNGIVPMFRKHHITFSASGNNLKKKIEFLLATGKFNIASILACLAALGCSIEKRLEPRMQILRLLESRNLIESKLRRLEPFCCLVVFLLLLLNMSGGVSAESRDIVQHLPVLVQIARPEIRNFGKKDELMEKQKQQIQPPVGGSEKARKKKMPSPQELVTHYEKQGMSTQEASLKVIGDLQGALFRMISANNKRDDSNSSPQAISAKLDAVYARVVQLETKLDYKPSYPQALALGVASASLWNGALELWKNVRRATSSDPST</sequence>
<dbReference type="EMBL" id="PNBA02000014">
    <property type="protein sequence ID" value="KAG6400255.1"/>
    <property type="molecule type" value="Genomic_DNA"/>
</dbReference>
<dbReference type="GO" id="GO:0006353">
    <property type="term" value="P:DNA-templated transcription termination"/>
    <property type="evidence" value="ECO:0007669"/>
    <property type="project" value="UniProtKB-KW"/>
</dbReference>
<evidence type="ECO:0000313" key="6">
    <source>
        <dbReference type="Proteomes" id="UP000298416"/>
    </source>
</evidence>
<dbReference type="Pfam" id="PF02536">
    <property type="entry name" value="mTERF"/>
    <property type="match status" value="2"/>
</dbReference>
<protein>
    <recommendedName>
        <fullName evidence="7">mTERF domain-containing protein, mitochondrial</fullName>
    </recommendedName>
</protein>
<accession>A0A8X8WSQ6</accession>
<proteinExistence type="inferred from homology"/>
<dbReference type="Gene3D" id="1.25.70.10">
    <property type="entry name" value="Transcription termination factor 3, mitochondrial"/>
    <property type="match status" value="1"/>
</dbReference>
<gene>
    <name evidence="5" type="ORF">SASPL_137080</name>
</gene>
<dbReference type="SMART" id="SM00733">
    <property type="entry name" value="Mterf"/>
    <property type="match status" value="5"/>
</dbReference>
<keyword evidence="2" id="KW-0806">Transcription termination</keyword>
<name>A0A8X8WSQ6_SALSN</name>
<comment type="caution">
    <text evidence="5">The sequence shown here is derived from an EMBL/GenBank/DDBJ whole genome shotgun (WGS) entry which is preliminary data.</text>
</comment>
<evidence type="ECO:0000256" key="1">
    <source>
        <dbReference type="ARBA" id="ARBA00007692"/>
    </source>
</evidence>
<keyword evidence="6" id="KW-1185">Reference proteome</keyword>
<evidence type="ECO:0000313" key="5">
    <source>
        <dbReference type="EMBL" id="KAG6400255.1"/>
    </source>
</evidence>
<dbReference type="GO" id="GO:0003676">
    <property type="term" value="F:nucleic acid binding"/>
    <property type="evidence" value="ECO:0007669"/>
    <property type="project" value="InterPro"/>
</dbReference>
<organism evidence="5">
    <name type="scientific">Salvia splendens</name>
    <name type="common">Scarlet sage</name>
    <dbReference type="NCBI Taxonomy" id="180675"/>
    <lineage>
        <taxon>Eukaryota</taxon>
        <taxon>Viridiplantae</taxon>
        <taxon>Streptophyta</taxon>
        <taxon>Embryophyta</taxon>
        <taxon>Tracheophyta</taxon>
        <taxon>Spermatophyta</taxon>
        <taxon>Magnoliopsida</taxon>
        <taxon>eudicotyledons</taxon>
        <taxon>Gunneridae</taxon>
        <taxon>Pentapetalae</taxon>
        <taxon>asterids</taxon>
        <taxon>lamiids</taxon>
        <taxon>Lamiales</taxon>
        <taxon>Lamiaceae</taxon>
        <taxon>Nepetoideae</taxon>
        <taxon>Mentheae</taxon>
        <taxon>Salviinae</taxon>
        <taxon>Salvia</taxon>
        <taxon>Salvia subgen. Calosphace</taxon>
        <taxon>core Calosphace</taxon>
    </lineage>
</organism>
<evidence type="ECO:0000256" key="4">
    <source>
        <dbReference type="SAM" id="MobiDB-lite"/>
    </source>
</evidence>
<evidence type="ECO:0008006" key="7">
    <source>
        <dbReference type="Google" id="ProtNLM"/>
    </source>
</evidence>
<dbReference type="PANTHER" id="PTHR13068">
    <property type="entry name" value="CGI-12 PROTEIN-RELATED"/>
    <property type="match status" value="1"/>
</dbReference>
<dbReference type="InterPro" id="IPR003690">
    <property type="entry name" value="MTERF"/>
</dbReference>
<dbReference type="PANTHER" id="PTHR13068:SF130">
    <property type="entry name" value="TRANSCRIPTION TERMINATION FACTOR MTERF6, CHLOROPLASTIC_MITOCHONDRIAL-LIKE"/>
    <property type="match status" value="1"/>
</dbReference>
<dbReference type="AlphaFoldDB" id="A0A8X8WSQ6"/>
<keyword evidence="2" id="KW-0804">Transcription</keyword>
<dbReference type="Proteomes" id="UP000298416">
    <property type="component" value="Unassembled WGS sequence"/>
</dbReference>
<evidence type="ECO:0000256" key="3">
    <source>
        <dbReference type="ARBA" id="ARBA00022946"/>
    </source>
</evidence>
<reference evidence="5" key="1">
    <citation type="submission" date="2018-01" db="EMBL/GenBank/DDBJ databases">
        <authorList>
            <person name="Mao J.F."/>
        </authorList>
    </citation>
    <scope>NUCLEOTIDE SEQUENCE</scope>
    <source>
        <strain evidence="5">Huo1</strain>
        <tissue evidence="5">Leaf</tissue>
    </source>
</reference>